<dbReference type="InterPro" id="IPR010445">
    <property type="entry name" value="LapA_dom"/>
</dbReference>
<feature type="transmembrane region" description="Helical" evidence="6">
    <location>
        <begin position="103"/>
        <end position="126"/>
    </location>
</feature>
<evidence type="ECO:0000313" key="9">
    <source>
        <dbReference type="Proteomes" id="UP000030466"/>
    </source>
</evidence>
<evidence type="ECO:0000256" key="5">
    <source>
        <dbReference type="SAM" id="MobiDB-lite"/>
    </source>
</evidence>
<keyword evidence="4 6" id="KW-0472">Membrane</keyword>
<accession>A0A0A6VRQ2</accession>
<dbReference type="Proteomes" id="UP000030466">
    <property type="component" value="Unassembled WGS sequence"/>
</dbReference>
<evidence type="ECO:0000256" key="3">
    <source>
        <dbReference type="ARBA" id="ARBA00022989"/>
    </source>
</evidence>
<feature type="transmembrane region" description="Helical" evidence="6">
    <location>
        <begin position="62"/>
        <end position="83"/>
    </location>
</feature>
<keyword evidence="2 6" id="KW-0812">Transmembrane</keyword>
<comment type="caution">
    <text evidence="8">The sequence shown here is derived from an EMBL/GenBank/DDBJ whole genome shotgun (WGS) entry which is preliminary data.</text>
</comment>
<gene>
    <name evidence="8" type="ORF">GY22_11315</name>
</gene>
<dbReference type="Pfam" id="PF06305">
    <property type="entry name" value="LapA_dom"/>
    <property type="match status" value="1"/>
</dbReference>
<keyword evidence="1" id="KW-1003">Cell membrane</keyword>
<keyword evidence="3 6" id="KW-1133">Transmembrane helix</keyword>
<evidence type="ECO:0000256" key="2">
    <source>
        <dbReference type="ARBA" id="ARBA00022692"/>
    </source>
</evidence>
<feature type="compositionally biased region" description="Low complexity" evidence="5">
    <location>
        <begin position="25"/>
        <end position="34"/>
    </location>
</feature>
<dbReference type="GO" id="GO:0005886">
    <property type="term" value="C:plasma membrane"/>
    <property type="evidence" value="ECO:0007669"/>
    <property type="project" value="InterPro"/>
</dbReference>
<reference evidence="8 9" key="1">
    <citation type="journal article" date="2003" name="Int. J. Syst. Evol. Microbiol.">
        <title>Kocuria polaris sp. nov., an orange-pigmented psychrophilic bacterium isolated from an Antarctic cyanobacterial mat sample.</title>
        <authorList>
            <person name="Reddy G.S."/>
            <person name="Prakash J.S."/>
            <person name="Prabahar V."/>
            <person name="Matsumoto G.I."/>
            <person name="Stackebrandt E."/>
            <person name="Shivaji S."/>
        </authorList>
    </citation>
    <scope>NUCLEOTIDE SEQUENCE [LARGE SCALE GENOMIC DNA]</scope>
    <source>
        <strain evidence="8 9">CMS 76or</strain>
    </source>
</reference>
<keyword evidence="9" id="KW-1185">Reference proteome</keyword>
<protein>
    <recommendedName>
        <fullName evidence="7">Lipopolysaccharide assembly protein A domain-containing protein</fullName>
    </recommendedName>
</protein>
<evidence type="ECO:0000313" key="8">
    <source>
        <dbReference type="EMBL" id="KHD97251.1"/>
    </source>
</evidence>
<name>A0A0A6VRQ2_KOCRO</name>
<proteinExistence type="predicted"/>
<sequence>MAPTPASSDPLRPDPAPGDEPRPPAADASAADRPAPGREPAVRPQTATDPALDGHQKQGVSGAAWTALILGLLILILLLVFILQNNVPADFNYLGWQFSLPLGVAMLLAAVAGALIMGLVGSVRLFKLGHRVRKLEKERADIKRALR</sequence>
<feature type="region of interest" description="Disordered" evidence="5">
    <location>
        <begin position="1"/>
        <end position="57"/>
    </location>
</feature>
<feature type="domain" description="Lipopolysaccharide assembly protein A" evidence="7">
    <location>
        <begin position="84"/>
        <end position="144"/>
    </location>
</feature>
<evidence type="ECO:0000256" key="1">
    <source>
        <dbReference type="ARBA" id="ARBA00022475"/>
    </source>
</evidence>
<dbReference type="OrthoDB" id="4427099at2"/>
<organism evidence="8 9">
    <name type="scientific">Kocuria rosea subsp. polaris</name>
    <dbReference type="NCBI Taxonomy" id="136273"/>
    <lineage>
        <taxon>Bacteria</taxon>
        <taxon>Bacillati</taxon>
        <taxon>Actinomycetota</taxon>
        <taxon>Actinomycetes</taxon>
        <taxon>Micrococcales</taxon>
        <taxon>Micrococcaceae</taxon>
        <taxon>Kocuria</taxon>
    </lineage>
</organism>
<evidence type="ECO:0000259" key="7">
    <source>
        <dbReference type="Pfam" id="PF06305"/>
    </source>
</evidence>
<dbReference type="RefSeq" id="WP_035927454.1">
    <property type="nucleotide sequence ID" value="NZ_JSUH01000009.1"/>
</dbReference>
<evidence type="ECO:0000256" key="4">
    <source>
        <dbReference type="ARBA" id="ARBA00023136"/>
    </source>
</evidence>
<evidence type="ECO:0000256" key="6">
    <source>
        <dbReference type="SAM" id="Phobius"/>
    </source>
</evidence>
<dbReference type="EMBL" id="JSUH01000009">
    <property type="protein sequence ID" value="KHD97251.1"/>
    <property type="molecule type" value="Genomic_DNA"/>
</dbReference>
<dbReference type="AlphaFoldDB" id="A0A0A6VRQ2"/>